<protein>
    <submittedName>
        <fullName evidence="13">Putative cytoplasmic dynein 2 light intermediate chain</fullName>
    </submittedName>
</protein>
<name>A0A0K8RDV4_IXORI</name>
<evidence type="ECO:0000313" key="13">
    <source>
        <dbReference type="EMBL" id="JAA69256.1"/>
    </source>
</evidence>
<dbReference type="GO" id="GO:0035735">
    <property type="term" value="P:intraciliary transport involved in cilium assembly"/>
    <property type="evidence" value="ECO:0007669"/>
    <property type="project" value="InterPro"/>
</dbReference>
<sequence length="94" mass="11035">MFGEDSFEAIDGSYPSNTKSSTLMSNSYNLVKQQFIDYFPQVEQKSVVPEDPARDPYFKEKDIDIMKAQKEKELEDYRKTREQEARAKNLLGWD</sequence>
<dbReference type="AlphaFoldDB" id="A0A0K8RDV4"/>
<dbReference type="GO" id="GO:0005874">
    <property type="term" value="C:microtubule"/>
    <property type="evidence" value="ECO:0007669"/>
    <property type="project" value="UniProtKB-KW"/>
</dbReference>
<keyword evidence="9" id="KW-0969">Cilium</keyword>
<evidence type="ECO:0000256" key="9">
    <source>
        <dbReference type="ARBA" id="ARBA00023069"/>
    </source>
</evidence>
<keyword evidence="4" id="KW-0217">Developmental protein</keyword>
<dbReference type="PANTHER" id="PTHR13236">
    <property type="entry name" value="DYNEIN 2 LIGHT INTERMEDIATE CHAIN, ISOFORM 2"/>
    <property type="match status" value="1"/>
</dbReference>
<evidence type="ECO:0000256" key="7">
    <source>
        <dbReference type="ARBA" id="ARBA00022794"/>
    </source>
</evidence>
<dbReference type="PANTHER" id="PTHR13236:SF0">
    <property type="entry name" value="CYTOPLASMIC DYNEIN 2 LIGHT INTERMEDIATE CHAIN 1"/>
    <property type="match status" value="1"/>
</dbReference>
<evidence type="ECO:0000256" key="2">
    <source>
        <dbReference type="ARBA" id="ARBA00004245"/>
    </source>
</evidence>
<dbReference type="GO" id="GO:0036064">
    <property type="term" value="C:ciliary basal body"/>
    <property type="evidence" value="ECO:0007669"/>
    <property type="project" value="TreeGrafter"/>
</dbReference>
<comment type="subcellular location">
    <subcellularLocation>
        <location evidence="1">Cell projection</location>
        <location evidence="1">Cilium</location>
    </subcellularLocation>
    <subcellularLocation>
        <location evidence="2">Cytoplasm</location>
        <location evidence="2">Cytoskeleton</location>
    </subcellularLocation>
</comment>
<evidence type="ECO:0000256" key="5">
    <source>
        <dbReference type="ARBA" id="ARBA00022490"/>
    </source>
</evidence>
<keyword evidence="11" id="KW-0206">Cytoskeleton</keyword>
<dbReference type="GO" id="GO:0005868">
    <property type="term" value="C:cytoplasmic dynein complex"/>
    <property type="evidence" value="ECO:0007669"/>
    <property type="project" value="InterPro"/>
</dbReference>
<evidence type="ECO:0000256" key="3">
    <source>
        <dbReference type="ARBA" id="ARBA00006831"/>
    </source>
</evidence>
<evidence type="ECO:0000256" key="8">
    <source>
        <dbReference type="ARBA" id="ARBA00023017"/>
    </source>
</evidence>
<dbReference type="InterPro" id="IPR040045">
    <property type="entry name" value="DYNC2LI1"/>
</dbReference>
<dbReference type="GO" id="GO:0035721">
    <property type="term" value="P:intraciliary retrograde transport"/>
    <property type="evidence" value="ECO:0007669"/>
    <property type="project" value="InterPro"/>
</dbReference>
<keyword evidence="5" id="KW-0963">Cytoplasm</keyword>
<comment type="similarity">
    <text evidence="3">Belongs to the dynein light intermediate chain family.</text>
</comment>
<dbReference type="GO" id="GO:0045504">
    <property type="term" value="F:dynein heavy chain binding"/>
    <property type="evidence" value="ECO:0007669"/>
    <property type="project" value="TreeGrafter"/>
</dbReference>
<evidence type="ECO:0000256" key="1">
    <source>
        <dbReference type="ARBA" id="ARBA00004138"/>
    </source>
</evidence>
<evidence type="ECO:0000256" key="11">
    <source>
        <dbReference type="ARBA" id="ARBA00023212"/>
    </source>
</evidence>
<dbReference type="EMBL" id="GADI01004552">
    <property type="protein sequence ID" value="JAA69256.1"/>
    <property type="molecule type" value="mRNA"/>
</dbReference>
<dbReference type="GO" id="GO:0005930">
    <property type="term" value="C:axoneme"/>
    <property type="evidence" value="ECO:0007669"/>
    <property type="project" value="TreeGrafter"/>
</dbReference>
<evidence type="ECO:0000256" key="4">
    <source>
        <dbReference type="ARBA" id="ARBA00022473"/>
    </source>
</evidence>
<evidence type="ECO:0000256" key="12">
    <source>
        <dbReference type="ARBA" id="ARBA00023273"/>
    </source>
</evidence>
<proteinExistence type="evidence at transcript level"/>
<evidence type="ECO:0000256" key="10">
    <source>
        <dbReference type="ARBA" id="ARBA00023175"/>
    </source>
</evidence>
<keyword evidence="8" id="KW-0243">Dynein</keyword>
<organism evidence="13">
    <name type="scientific">Ixodes ricinus</name>
    <name type="common">Common tick</name>
    <name type="synonym">Acarus ricinus</name>
    <dbReference type="NCBI Taxonomy" id="34613"/>
    <lineage>
        <taxon>Eukaryota</taxon>
        <taxon>Metazoa</taxon>
        <taxon>Ecdysozoa</taxon>
        <taxon>Arthropoda</taxon>
        <taxon>Chelicerata</taxon>
        <taxon>Arachnida</taxon>
        <taxon>Acari</taxon>
        <taxon>Parasitiformes</taxon>
        <taxon>Ixodida</taxon>
        <taxon>Ixodoidea</taxon>
        <taxon>Ixodidae</taxon>
        <taxon>Ixodinae</taxon>
        <taxon>Ixodes</taxon>
    </lineage>
</organism>
<reference evidence="13" key="1">
    <citation type="submission" date="2012-12" db="EMBL/GenBank/DDBJ databases">
        <title>Identification and characterization of a phenylalanine ammonia-lyase gene family in Isatis indigotica Fort.</title>
        <authorList>
            <person name="Liu Q."/>
            <person name="Chen J."/>
            <person name="Zhou X."/>
            <person name="Di P."/>
            <person name="Xiao Y."/>
            <person name="Xuan H."/>
            <person name="Zhang L."/>
            <person name="Chen W."/>
        </authorList>
    </citation>
    <scope>NUCLEOTIDE SEQUENCE</scope>
    <source>
        <tissue evidence="13">Salivary gland</tissue>
    </source>
</reference>
<keyword evidence="12" id="KW-0966">Cell projection</keyword>
<keyword evidence="6" id="KW-0493">Microtubule</keyword>
<evidence type="ECO:0000256" key="6">
    <source>
        <dbReference type="ARBA" id="ARBA00022701"/>
    </source>
</evidence>
<keyword evidence="10" id="KW-0505">Motor protein</keyword>
<keyword evidence="7" id="KW-0970">Cilium biogenesis/degradation</keyword>
<accession>A0A0K8RDV4</accession>